<dbReference type="AlphaFoldDB" id="A0A239CPW8"/>
<name>A0A239CPW8_9FLAO</name>
<dbReference type="EMBL" id="FZNY01000008">
    <property type="protein sequence ID" value="SNS22286.1"/>
    <property type="molecule type" value="Genomic_DNA"/>
</dbReference>
<reference evidence="1 2" key="1">
    <citation type="submission" date="2017-06" db="EMBL/GenBank/DDBJ databases">
        <authorList>
            <person name="Kim H.J."/>
            <person name="Triplett B.A."/>
        </authorList>
    </citation>
    <scope>NUCLEOTIDE SEQUENCE [LARGE SCALE GENOMIC DNA]</scope>
    <source>
        <strain evidence="1 2">DSM 25597</strain>
    </source>
</reference>
<dbReference type="RefSeq" id="WP_089373414.1">
    <property type="nucleotide sequence ID" value="NZ_BMEP01000009.1"/>
</dbReference>
<gene>
    <name evidence="1" type="ORF">SAMN06265376_108132</name>
</gene>
<proteinExistence type="predicted"/>
<dbReference type="Proteomes" id="UP000198379">
    <property type="component" value="Unassembled WGS sequence"/>
</dbReference>
<accession>A0A239CPW8</accession>
<evidence type="ECO:0000313" key="2">
    <source>
        <dbReference type="Proteomes" id="UP000198379"/>
    </source>
</evidence>
<dbReference type="OrthoDB" id="1367358at2"/>
<sequence>MAIRLAHNCSNCDQLKDGNFCAKHKVHVNTHYTCDSFEMKASLKDERNCVTCSRYEKSDCANPEKSAPGMLCASWAPQAQA</sequence>
<organism evidence="1 2">
    <name type="scientific">Dokdonia pacifica</name>
    <dbReference type="NCBI Taxonomy" id="1627892"/>
    <lineage>
        <taxon>Bacteria</taxon>
        <taxon>Pseudomonadati</taxon>
        <taxon>Bacteroidota</taxon>
        <taxon>Flavobacteriia</taxon>
        <taxon>Flavobacteriales</taxon>
        <taxon>Flavobacteriaceae</taxon>
        <taxon>Dokdonia</taxon>
    </lineage>
</organism>
<protein>
    <submittedName>
        <fullName evidence="1">Uncharacterized protein</fullName>
    </submittedName>
</protein>
<keyword evidence="2" id="KW-1185">Reference proteome</keyword>
<evidence type="ECO:0000313" key="1">
    <source>
        <dbReference type="EMBL" id="SNS22286.1"/>
    </source>
</evidence>